<evidence type="ECO:0000313" key="2">
    <source>
        <dbReference type="Proteomes" id="UP000054485"/>
    </source>
</evidence>
<dbReference type="OrthoDB" id="2682679at2759"/>
<organism evidence="1 2">
    <name type="scientific">Suillus luteus UH-Slu-Lm8-n1</name>
    <dbReference type="NCBI Taxonomy" id="930992"/>
    <lineage>
        <taxon>Eukaryota</taxon>
        <taxon>Fungi</taxon>
        <taxon>Dikarya</taxon>
        <taxon>Basidiomycota</taxon>
        <taxon>Agaricomycotina</taxon>
        <taxon>Agaricomycetes</taxon>
        <taxon>Agaricomycetidae</taxon>
        <taxon>Boletales</taxon>
        <taxon>Suillineae</taxon>
        <taxon>Suillaceae</taxon>
        <taxon>Suillus</taxon>
    </lineage>
</organism>
<gene>
    <name evidence="1" type="ORF">CY34DRAFT_13330</name>
</gene>
<protein>
    <submittedName>
        <fullName evidence="1">Uncharacterized protein</fullName>
    </submittedName>
</protein>
<dbReference type="AlphaFoldDB" id="A0A0D0B3I8"/>
<keyword evidence="2" id="KW-1185">Reference proteome</keyword>
<name>A0A0D0B3I8_9AGAM</name>
<dbReference type="InParanoid" id="A0A0D0B3I8"/>
<accession>A0A0D0B3I8</accession>
<dbReference type="HOGENOM" id="CLU_1628143_0_0_1"/>
<dbReference type="EMBL" id="KN835282">
    <property type="protein sequence ID" value="KIK41032.1"/>
    <property type="molecule type" value="Genomic_DNA"/>
</dbReference>
<evidence type="ECO:0000313" key="1">
    <source>
        <dbReference type="EMBL" id="KIK41032.1"/>
    </source>
</evidence>
<dbReference type="Proteomes" id="UP000054485">
    <property type="component" value="Unassembled WGS sequence"/>
</dbReference>
<reference evidence="2" key="2">
    <citation type="submission" date="2015-01" db="EMBL/GenBank/DDBJ databases">
        <title>Evolutionary Origins and Diversification of the Mycorrhizal Mutualists.</title>
        <authorList>
            <consortium name="DOE Joint Genome Institute"/>
            <consortium name="Mycorrhizal Genomics Consortium"/>
            <person name="Kohler A."/>
            <person name="Kuo A."/>
            <person name="Nagy L.G."/>
            <person name="Floudas D."/>
            <person name="Copeland A."/>
            <person name="Barry K.W."/>
            <person name="Cichocki N."/>
            <person name="Veneault-Fourrey C."/>
            <person name="LaButti K."/>
            <person name="Lindquist E.A."/>
            <person name="Lipzen A."/>
            <person name="Lundell T."/>
            <person name="Morin E."/>
            <person name="Murat C."/>
            <person name="Riley R."/>
            <person name="Ohm R."/>
            <person name="Sun H."/>
            <person name="Tunlid A."/>
            <person name="Henrissat B."/>
            <person name="Grigoriev I.V."/>
            <person name="Hibbett D.S."/>
            <person name="Martin F."/>
        </authorList>
    </citation>
    <scope>NUCLEOTIDE SEQUENCE [LARGE SCALE GENOMIC DNA]</scope>
    <source>
        <strain evidence="2">UH-Slu-Lm8-n1</strain>
    </source>
</reference>
<reference evidence="1 2" key="1">
    <citation type="submission" date="2014-04" db="EMBL/GenBank/DDBJ databases">
        <authorList>
            <consortium name="DOE Joint Genome Institute"/>
            <person name="Kuo A."/>
            <person name="Ruytinx J."/>
            <person name="Rineau F."/>
            <person name="Colpaert J."/>
            <person name="Kohler A."/>
            <person name="Nagy L.G."/>
            <person name="Floudas D."/>
            <person name="Copeland A."/>
            <person name="Barry K.W."/>
            <person name="Cichocki N."/>
            <person name="Veneault-Fourrey C."/>
            <person name="LaButti K."/>
            <person name="Lindquist E.A."/>
            <person name="Lipzen A."/>
            <person name="Lundell T."/>
            <person name="Morin E."/>
            <person name="Murat C."/>
            <person name="Sun H."/>
            <person name="Tunlid A."/>
            <person name="Henrissat B."/>
            <person name="Grigoriev I.V."/>
            <person name="Hibbett D.S."/>
            <person name="Martin F."/>
            <person name="Nordberg H.P."/>
            <person name="Cantor M.N."/>
            <person name="Hua S.X."/>
        </authorList>
    </citation>
    <scope>NUCLEOTIDE SEQUENCE [LARGE SCALE GENOMIC DNA]</scope>
    <source>
        <strain evidence="1 2">UH-Slu-Lm8-n1</strain>
    </source>
</reference>
<proteinExistence type="predicted"/>
<sequence length="163" mass="18360">MSSTLKPALATDCHGVNSHTLKLHPNEPRVDFLDRCAAWRSSVPQQPRDAYPEAALQEPSSMDIFCLPPFWETTRDSDVTVHLISAQRLEHWAESRLIQKRLKRVMIEHELYHHMDQHAGQRLQKADISVGVSRGVLRVSGLTSDTLDVVDSDVSSVHDSDAE</sequence>